<dbReference type="CDD" id="cd17364">
    <property type="entry name" value="MFS_PhT"/>
    <property type="match status" value="1"/>
</dbReference>
<reference evidence="11 12" key="1">
    <citation type="submission" date="2023-12" db="EMBL/GenBank/DDBJ databases">
        <title>A high-quality genome assembly for Dillenia turbinata (Dilleniales).</title>
        <authorList>
            <person name="Chanderbali A."/>
        </authorList>
    </citation>
    <scope>NUCLEOTIDE SEQUENCE [LARGE SCALE GENOMIC DNA]</scope>
    <source>
        <strain evidence="11">LSX21</strain>
        <tissue evidence="11">Leaf</tissue>
    </source>
</reference>
<feature type="transmembrane region" description="Helical" evidence="9">
    <location>
        <begin position="58"/>
        <end position="81"/>
    </location>
</feature>
<protein>
    <submittedName>
        <fullName evidence="11">Major facilitator, sugar transporter-like</fullName>
    </submittedName>
</protein>
<evidence type="ECO:0000259" key="10">
    <source>
        <dbReference type="PROSITE" id="PS50850"/>
    </source>
</evidence>
<evidence type="ECO:0000256" key="2">
    <source>
        <dbReference type="ARBA" id="ARBA00022448"/>
    </source>
</evidence>
<dbReference type="SUPFAM" id="SSF103473">
    <property type="entry name" value="MFS general substrate transporter"/>
    <property type="match status" value="1"/>
</dbReference>
<name>A0AAN8ZFL2_9MAGN</name>
<feature type="transmembrane region" description="Helical" evidence="9">
    <location>
        <begin position="119"/>
        <end position="136"/>
    </location>
</feature>
<feature type="transmembrane region" description="Helical" evidence="9">
    <location>
        <begin position="21"/>
        <end position="46"/>
    </location>
</feature>
<feature type="transmembrane region" description="Helical" evidence="9">
    <location>
        <begin position="429"/>
        <end position="451"/>
    </location>
</feature>
<dbReference type="GO" id="GO:0016020">
    <property type="term" value="C:membrane"/>
    <property type="evidence" value="ECO:0007669"/>
    <property type="project" value="UniProtKB-SubCell"/>
</dbReference>
<proteinExistence type="inferred from homology"/>
<keyword evidence="12" id="KW-1185">Reference proteome</keyword>
<dbReference type="InterPro" id="IPR005828">
    <property type="entry name" value="MFS_sugar_transport-like"/>
</dbReference>
<dbReference type="FunFam" id="1.20.1250.20:FF:000175">
    <property type="entry name" value="Inorganic phosphate transporter 1-6"/>
    <property type="match status" value="1"/>
</dbReference>
<keyword evidence="6 9" id="KW-1133">Transmembrane helix</keyword>
<keyword evidence="5" id="KW-0769">Symport</keyword>
<evidence type="ECO:0000256" key="9">
    <source>
        <dbReference type="SAM" id="Phobius"/>
    </source>
</evidence>
<keyword evidence="3" id="KW-0592">Phosphate transport</keyword>
<feature type="transmembrane region" description="Helical" evidence="9">
    <location>
        <begin position="471"/>
        <end position="489"/>
    </location>
</feature>
<evidence type="ECO:0000256" key="7">
    <source>
        <dbReference type="ARBA" id="ARBA00023136"/>
    </source>
</evidence>
<dbReference type="AlphaFoldDB" id="A0AAN8ZFL2"/>
<evidence type="ECO:0000313" key="11">
    <source>
        <dbReference type="EMBL" id="KAK6939119.1"/>
    </source>
</evidence>
<evidence type="ECO:0000256" key="8">
    <source>
        <dbReference type="ARBA" id="ARBA00044504"/>
    </source>
</evidence>
<feature type="transmembrane region" description="Helical" evidence="9">
    <location>
        <begin position="334"/>
        <end position="354"/>
    </location>
</feature>
<keyword evidence="4 9" id="KW-0812">Transmembrane</keyword>
<comment type="caution">
    <text evidence="11">The sequence shown here is derived from an EMBL/GenBank/DDBJ whole genome shotgun (WGS) entry which is preliminary data.</text>
</comment>
<feature type="domain" description="Major facilitator superfamily (MFS) profile" evidence="10">
    <location>
        <begin position="21"/>
        <end position="493"/>
    </location>
</feature>
<comment type="subcellular location">
    <subcellularLocation>
        <location evidence="1">Membrane</location>
        <topology evidence="1">Multi-pass membrane protein</topology>
    </subcellularLocation>
</comment>
<dbReference type="EMBL" id="JBAMMX010000006">
    <property type="protein sequence ID" value="KAK6939119.1"/>
    <property type="molecule type" value="Genomic_DNA"/>
</dbReference>
<dbReference type="InterPro" id="IPR036259">
    <property type="entry name" value="MFS_trans_sf"/>
</dbReference>
<feature type="transmembrane region" description="Helical" evidence="9">
    <location>
        <begin position="366"/>
        <end position="383"/>
    </location>
</feature>
<keyword evidence="7 9" id="KW-0472">Membrane</keyword>
<evidence type="ECO:0000313" key="12">
    <source>
        <dbReference type="Proteomes" id="UP001370490"/>
    </source>
</evidence>
<comment type="similarity">
    <text evidence="8">Belongs to the major facilitator superfamily. Phosphate:H(+) symporter (TC 2.A.1.9) family.</text>
</comment>
<feature type="transmembrane region" description="Helical" evidence="9">
    <location>
        <begin position="287"/>
        <end position="307"/>
    </location>
</feature>
<dbReference type="Gene3D" id="1.20.1250.20">
    <property type="entry name" value="MFS general substrate transporter like domains"/>
    <property type="match status" value="2"/>
</dbReference>
<feature type="transmembrane region" description="Helical" evidence="9">
    <location>
        <begin position="157"/>
        <end position="186"/>
    </location>
</feature>
<evidence type="ECO:0000256" key="5">
    <source>
        <dbReference type="ARBA" id="ARBA00022847"/>
    </source>
</evidence>
<dbReference type="Pfam" id="PF00083">
    <property type="entry name" value="Sugar_tr"/>
    <property type="match status" value="1"/>
</dbReference>
<dbReference type="InterPro" id="IPR020846">
    <property type="entry name" value="MFS_dom"/>
</dbReference>
<evidence type="ECO:0000256" key="6">
    <source>
        <dbReference type="ARBA" id="ARBA00022989"/>
    </source>
</evidence>
<dbReference type="PANTHER" id="PTHR24064">
    <property type="entry name" value="SOLUTE CARRIER FAMILY 22 MEMBER"/>
    <property type="match status" value="1"/>
</dbReference>
<evidence type="ECO:0000256" key="1">
    <source>
        <dbReference type="ARBA" id="ARBA00004141"/>
    </source>
</evidence>
<evidence type="ECO:0000256" key="3">
    <source>
        <dbReference type="ARBA" id="ARBA00022592"/>
    </source>
</evidence>
<evidence type="ECO:0000256" key="4">
    <source>
        <dbReference type="ARBA" id="ARBA00022692"/>
    </source>
</evidence>
<feature type="transmembrane region" description="Helical" evidence="9">
    <location>
        <begin position="395"/>
        <end position="417"/>
    </location>
</feature>
<sequence>MALSVLTALDAATLQYYHYKAIVIAGMGLFTDAFNLFCLPLVMILLGRVYYPHKSYNAPVVVSSLLAASTLLGTVFGQLIFGWLGDRQGRRRVYMISLLTMVFSAFACGFSMGKSRACVLATLGVFRFTLGVGIGGDYPLSATIMSEFANKRTRGQFIAAVFSMQGFGILFSGIVTIVVCALFNFASHKASEDTKLLMTDMAWRIIVMLGAIPAALTCYLRSRMPETARYTALVEQNEQQAAREMKQVLDVELEPIPQEPAEVPQSLSLPSYPFFSKTFIRLHGHNLFGCACTWMLVDVVFYTLNLFQNQIYGHPSHSTDANTAKVFKEVIRVAALQALIALYSTLPGYFAAVFFIERMGRVKMQIIGFFFMAIGSFALGIPYKSYKDKDSNKGFMALFGFTLFFANFGPNTTTFIVPAELFPARFRTTCHGISGAFGKLGALIGLLVFSVVSPDNYSSQDEDSKSLKKVFEMWGCVCLIGMVITYFFTPETRGRSLEDNETENVGGLKMRRFLTCLRSSSSARTDSSLAFTAAEPAADV</sequence>
<dbReference type="PROSITE" id="PS50850">
    <property type="entry name" value="MFS"/>
    <property type="match status" value="1"/>
</dbReference>
<organism evidence="11 12">
    <name type="scientific">Dillenia turbinata</name>
    <dbReference type="NCBI Taxonomy" id="194707"/>
    <lineage>
        <taxon>Eukaryota</taxon>
        <taxon>Viridiplantae</taxon>
        <taxon>Streptophyta</taxon>
        <taxon>Embryophyta</taxon>
        <taxon>Tracheophyta</taxon>
        <taxon>Spermatophyta</taxon>
        <taxon>Magnoliopsida</taxon>
        <taxon>eudicotyledons</taxon>
        <taxon>Gunneridae</taxon>
        <taxon>Pentapetalae</taxon>
        <taxon>Dilleniales</taxon>
        <taxon>Dilleniaceae</taxon>
        <taxon>Dillenia</taxon>
    </lineage>
</organism>
<keyword evidence="11" id="KW-0762">Sugar transport</keyword>
<dbReference type="GO" id="GO:0006817">
    <property type="term" value="P:phosphate ion transport"/>
    <property type="evidence" value="ECO:0007669"/>
    <property type="project" value="UniProtKB-KW"/>
</dbReference>
<keyword evidence="2" id="KW-0813">Transport</keyword>
<dbReference type="GO" id="GO:0015293">
    <property type="term" value="F:symporter activity"/>
    <property type="evidence" value="ECO:0007669"/>
    <property type="project" value="UniProtKB-KW"/>
</dbReference>
<feature type="transmembrane region" description="Helical" evidence="9">
    <location>
        <begin position="93"/>
        <end position="113"/>
    </location>
</feature>
<feature type="transmembrane region" description="Helical" evidence="9">
    <location>
        <begin position="201"/>
        <end position="220"/>
    </location>
</feature>
<dbReference type="Proteomes" id="UP001370490">
    <property type="component" value="Unassembled WGS sequence"/>
</dbReference>
<gene>
    <name evidence="11" type="ORF">RJ641_032627</name>
</gene>
<accession>A0AAN8ZFL2</accession>